<keyword evidence="8 12" id="KW-1133">Transmembrane helix</keyword>
<keyword evidence="7" id="KW-0256">Endoplasmic reticulum</keyword>
<feature type="transmembrane region" description="Helical" evidence="12">
    <location>
        <begin position="255"/>
        <end position="274"/>
    </location>
</feature>
<comment type="subcellular location">
    <subcellularLocation>
        <location evidence="2">Endoplasmic reticulum membrane</location>
        <topology evidence="2">Multi-pass membrane protein</topology>
    </subcellularLocation>
</comment>
<evidence type="ECO:0000259" key="13">
    <source>
        <dbReference type="Pfam" id="PF23860"/>
    </source>
</evidence>
<comment type="function">
    <text evidence="1">Subunit of the oligosaccharyl transferase (OST) complex that catalyzes the initial transfer of a defined glycan (Glc(3)Man(9)GlcNAc(2) in eukaryotes) from the lipid carrier dolichol-pyrophosphate to an asparagine residue within an Asn-X-Ser/Thr consensus motif in nascent polypeptide chains, the first step in protein N-glycosylation. N-glycosylation occurs cotranslationally and the complex associates with the Sec61 complex at the channel-forming translocon complex that mediates protein translocation across the endoplasmic reticulum (ER). All subunits are required for a maximal enzyme activity.</text>
</comment>
<dbReference type="PANTHER" id="PTHR12640">
    <property type="entry name" value="RIBOPHORIN II"/>
    <property type="match status" value="1"/>
</dbReference>
<protein>
    <recommendedName>
        <fullName evidence="11">Ribophorin II</fullName>
    </recommendedName>
    <alternativeName>
        <fullName evidence="10">Ribophorin-2</fullName>
    </alternativeName>
</protein>
<feature type="transmembrane region" description="Helical" evidence="12">
    <location>
        <begin position="227"/>
        <end position="249"/>
    </location>
</feature>
<dbReference type="Pfam" id="PF23860">
    <property type="entry name" value="Ribophorin_II_3rd"/>
    <property type="match status" value="1"/>
</dbReference>
<gene>
    <name evidence="15" type="primary">RPN2_1</name>
    <name evidence="15" type="ORF">GGH94_001547</name>
</gene>
<evidence type="ECO:0000313" key="15">
    <source>
        <dbReference type="EMBL" id="KAJ2866428.1"/>
    </source>
</evidence>
<dbReference type="InterPro" id="IPR055374">
    <property type="entry name" value="Ribophorin_II_3rd"/>
</dbReference>
<dbReference type="GO" id="GO:0000502">
    <property type="term" value="C:proteasome complex"/>
    <property type="evidence" value="ECO:0007669"/>
    <property type="project" value="UniProtKB-KW"/>
</dbReference>
<evidence type="ECO:0000256" key="3">
    <source>
        <dbReference type="ARBA" id="ARBA00004922"/>
    </source>
</evidence>
<evidence type="ECO:0000256" key="4">
    <source>
        <dbReference type="ARBA" id="ARBA00009038"/>
    </source>
</evidence>
<comment type="pathway">
    <text evidence="3">Protein modification; protein glycosylation.</text>
</comment>
<proteinExistence type="inferred from homology"/>
<evidence type="ECO:0000256" key="7">
    <source>
        <dbReference type="ARBA" id="ARBA00022824"/>
    </source>
</evidence>
<evidence type="ECO:0000256" key="6">
    <source>
        <dbReference type="ARBA" id="ARBA00022729"/>
    </source>
</evidence>
<dbReference type="EMBL" id="JANBUY010000038">
    <property type="protein sequence ID" value="KAJ2866428.1"/>
    <property type="molecule type" value="Genomic_DNA"/>
</dbReference>
<dbReference type="Pfam" id="PF25147">
    <property type="entry name" value="Ribophorin_II_C"/>
    <property type="match status" value="1"/>
</dbReference>
<keyword evidence="15" id="KW-0647">Proteasome</keyword>
<evidence type="ECO:0000256" key="1">
    <source>
        <dbReference type="ARBA" id="ARBA00002791"/>
    </source>
</evidence>
<dbReference type="AlphaFoldDB" id="A0A9W8IMN1"/>
<dbReference type="GO" id="GO:0006487">
    <property type="term" value="P:protein N-linked glycosylation"/>
    <property type="evidence" value="ECO:0007669"/>
    <property type="project" value="TreeGrafter"/>
</dbReference>
<keyword evidence="16" id="KW-1185">Reference proteome</keyword>
<comment type="caution">
    <text evidence="15">The sequence shown here is derived from an EMBL/GenBank/DDBJ whole genome shotgun (WGS) entry which is preliminary data.</text>
</comment>
<dbReference type="InterPro" id="IPR008814">
    <property type="entry name" value="Swp1"/>
</dbReference>
<evidence type="ECO:0000256" key="12">
    <source>
        <dbReference type="SAM" id="Phobius"/>
    </source>
</evidence>
<evidence type="ECO:0000259" key="14">
    <source>
        <dbReference type="Pfam" id="PF25147"/>
    </source>
</evidence>
<evidence type="ECO:0000313" key="16">
    <source>
        <dbReference type="Proteomes" id="UP001140074"/>
    </source>
</evidence>
<organism evidence="15 16">
    <name type="scientific">Coemansia aciculifera</name>
    <dbReference type="NCBI Taxonomy" id="417176"/>
    <lineage>
        <taxon>Eukaryota</taxon>
        <taxon>Fungi</taxon>
        <taxon>Fungi incertae sedis</taxon>
        <taxon>Zoopagomycota</taxon>
        <taxon>Kickxellomycotina</taxon>
        <taxon>Kickxellomycetes</taxon>
        <taxon>Kickxellales</taxon>
        <taxon>Kickxellaceae</taxon>
        <taxon>Coemansia</taxon>
    </lineage>
</organism>
<accession>A0A9W8IMN1</accession>
<keyword evidence="6" id="KW-0732">Signal</keyword>
<feature type="transmembrane region" description="Helical" evidence="12">
    <location>
        <begin position="191"/>
        <end position="215"/>
    </location>
</feature>
<evidence type="ECO:0000256" key="5">
    <source>
        <dbReference type="ARBA" id="ARBA00022692"/>
    </source>
</evidence>
<dbReference type="Proteomes" id="UP001140074">
    <property type="component" value="Unassembled WGS sequence"/>
</dbReference>
<reference evidence="15" key="1">
    <citation type="submission" date="2022-07" db="EMBL/GenBank/DDBJ databases">
        <title>Phylogenomic reconstructions and comparative analyses of Kickxellomycotina fungi.</title>
        <authorList>
            <person name="Reynolds N.K."/>
            <person name="Stajich J.E."/>
            <person name="Barry K."/>
            <person name="Grigoriev I.V."/>
            <person name="Crous P."/>
            <person name="Smith M.E."/>
        </authorList>
    </citation>
    <scope>NUCLEOTIDE SEQUENCE</scope>
    <source>
        <strain evidence="15">RSA 476</strain>
    </source>
</reference>
<evidence type="ECO:0000256" key="10">
    <source>
        <dbReference type="ARBA" id="ARBA00030078"/>
    </source>
</evidence>
<dbReference type="InterPro" id="IPR056790">
    <property type="entry name" value="Ribophorin_II_C"/>
</dbReference>
<evidence type="ECO:0000256" key="8">
    <source>
        <dbReference type="ARBA" id="ARBA00022989"/>
    </source>
</evidence>
<name>A0A9W8IMN1_9FUNG</name>
<keyword evidence="9 12" id="KW-0472">Membrane</keyword>
<comment type="similarity">
    <text evidence="4">Belongs to the SWP1 family.</text>
</comment>
<evidence type="ECO:0000256" key="9">
    <source>
        <dbReference type="ARBA" id="ARBA00023136"/>
    </source>
</evidence>
<feature type="domain" description="Ribophorin II third" evidence="13">
    <location>
        <begin position="31"/>
        <end position="140"/>
    </location>
</feature>
<sequence>MKLATGYWKAAAAAVAMLSLGLVSGAIVAKDVNIKVVDRTGDKLFGKQLEYPATFDKVPKIQSTTPLSISFKAETADADTPLRLDQALVSFQHTATGNEVALPAKAVGKSGVFKMEITRKLFRKHFDSAPGKYNVALVLGSYTEGGLFYKLGDVFMAESSSKSQTSVASPGYGPKEEIRHRFAESQRMPNVVVSLVFSCAVVVPLVVLLAVWARLGVNVDNLQKEAAGSIAFLGLVAAYMSLAVAYWVGVKLFPTLAYALVLALPTFVTGRYALSKRIQKGI</sequence>
<keyword evidence="5 12" id="KW-0812">Transmembrane</keyword>
<evidence type="ECO:0000256" key="2">
    <source>
        <dbReference type="ARBA" id="ARBA00004477"/>
    </source>
</evidence>
<feature type="domain" description="Ribophorin II C-terminal" evidence="14">
    <location>
        <begin position="182"/>
        <end position="277"/>
    </location>
</feature>
<evidence type="ECO:0000256" key="11">
    <source>
        <dbReference type="ARBA" id="ARBA00032139"/>
    </source>
</evidence>
<dbReference type="GO" id="GO:0008250">
    <property type="term" value="C:oligosaccharyltransferase complex"/>
    <property type="evidence" value="ECO:0007669"/>
    <property type="project" value="InterPro"/>
</dbReference>
<dbReference type="PANTHER" id="PTHR12640:SF0">
    <property type="entry name" value="DOLICHYL-DIPHOSPHOOLIGOSACCHARIDE--PROTEIN GLYCOSYLTRANSFERASE SUBUNIT 2"/>
    <property type="match status" value="1"/>
</dbReference>